<evidence type="ECO:0000256" key="1">
    <source>
        <dbReference type="PIRSR" id="PIRSR036958-1"/>
    </source>
</evidence>
<dbReference type="OrthoDB" id="200924at2759"/>
<dbReference type="InterPro" id="IPR017074">
    <property type="entry name" value="mRNA_cap_enz_bifunc"/>
</dbReference>
<evidence type="ECO:0000259" key="4">
    <source>
        <dbReference type="PROSITE" id="PS50056"/>
    </source>
</evidence>
<dbReference type="InterPro" id="IPR016130">
    <property type="entry name" value="Tyr_Pase_AS"/>
</dbReference>
<dbReference type="PANTHER" id="PTHR10367:SF17">
    <property type="entry name" value="MRNA-CAPPING ENZYME"/>
    <property type="match status" value="1"/>
</dbReference>
<dbReference type="Pfam" id="PF01331">
    <property type="entry name" value="mRNA_cap_enzyme"/>
    <property type="match status" value="1"/>
</dbReference>
<dbReference type="GO" id="GO:0004484">
    <property type="term" value="F:mRNA guanylyltransferase activity"/>
    <property type="evidence" value="ECO:0007669"/>
    <property type="project" value="InterPro"/>
</dbReference>
<dbReference type="PROSITE" id="PS50056">
    <property type="entry name" value="TYR_PHOSPHATASE_2"/>
    <property type="match status" value="1"/>
</dbReference>
<evidence type="ECO:0000313" key="6">
    <source>
        <dbReference type="Proteomes" id="UP000678499"/>
    </source>
</evidence>
<dbReference type="GO" id="GO:0005525">
    <property type="term" value="F:GTP binding"/>
    <property type="evidence" value="ECO:0007669"/>
    <property type="project" value="UniProtKB-KW"/>
</dbReference>
<feature type="active site" description="N6-GMP-lysine intermediate" evidence="2">
    <location>
        <position position="292"/>
    </location>
</feature>
<dbReference type="EMBL" id="OA882567">
    <property type="protein sequence ID" value="CAD7276020.1"/>
    <property type="molecule type" value="Genomic_DNA"/>
</dbReference>
<feature type="binding site" evidence="3">
    <location>
        <position position="297"/>
    </location>
    <ligand>
        <name>GTP</name>
        <dbReference type="ChEBI" id="CHEBI:37565"/>
    </ligand>
</feature>
<feature type="active site" description="Phosphocysteine intermediate" evidence="1">
    <location>
        <position position="132"/>
    </location>
</feature>
<dbReference type="CDD" id="cd07895">
    <property type="entry name" value="Adenylation_mRNA_capping"/>
    <property type="match status" value="1"/>
</dbReference>
<dbReference type="Proteomes" id="UP000678499">
    <property type="component" value="Unassembled WGS sequence"/>
</dbReference>
<dbReference type="PROSITE" id="PS00383">
    <property type="entry name" value="TYR_PHOSPHATASE_1"/>
    <property type="match status" value="1"/>
</dbReference>
<dbReference type="AlphaFoldDB" id="A0A7R9GCS9"/>
<dbReference type="SUPFAM" id="SSF56091">
    <property type="entry name" value="DNA ligase/mRNA capping enzyme, catalytic domain"/>
    <property type="match status" value="1"/>
</dbReference>
<keyword evidence="3" id="KW-0547">Nucleotide-binding</keyword>
<dbReference type="Gene3D" id="3.30.470.30">
    <property type="entry name" value="DNA ligase/mRNA capping enzyme"/>
    <property type="match status" value="1"/>
</dbReference>
<feature type="domain" description="Tyrosine specific protein phosphatases" evidence="4">
    <location>
        <begin position="110"/>
        <end position="177"/>
    </location>
</feature>
<dbReference type="FunFam" id="3.30.470.30:FF:000040">
    <property type="entry name" value="mRNA-capping enzyme"/>
    <property type="match status" value="1"/>
</dbReference>
<evidence type="ECO:0000313" key="5">
    <source>
        <dbReference type="EMBL" id="CAD7276020.1"/>
    </source>
</evidence>
<dbReference type="InterPro" id="IPR001339">
    <property type="entry name" value="mRNA_cap_enzyme_adenylation"/>
</dbReference>
<accession>A0A7R9GCS9</accession>
<name>A0A7R9GCS9_9CRUS</name>
<proteinExistence type="predicted"/>
<dbReference type="InterPro" id="IPR000340">
    <property type="entry name" value="Dual-sp_phosphatase_cat-dom"/>
</dbReference>
<sequence length="453" mass="51830">MSGGDPGALPMRWLRCPRKSDGFIGGKFLAFKTPLDAKFNPQVPLDCRFSPDMLLKSMKNAGKKVGLWMDLTFTSRFYDSARLKTLEEDLRYVKLQCRGHEETPTLEQTNSFLGICSQFISMNPLSVVGVHCTHGFNRTGFLVVSYLVEKEDWSLDRALDEFSRCRPPGIYKQDYLDELHHRYGDPDDEVPRAPVRPEWCYDDNIVNVAPSSFNGQSHDPSSDKGPGQCSQFMEGVEDVVLLTVQRTVTQIQRRVQELCGWKKSGFPGSQPISMDVENVNNLSTMPYMVSWKADGTRYMMLIDGRDQIFMLDRDNRIFKVPRLRFPKRKDMKGDVRDTLVDGELVIDVVENQKIPRYLVYDIIIFEGNNVGKLPFPDRLRCIEHELINPRNAATVKGFLDRTREPFGVRLKPFYELSCAGTLLGEKFIKSLAHEPDGLIFQPSKQSYLKNVVF</sequence>
<keyword evidence="3" id="KW-0342">GTP-binding</keyword>
<evidence type="ECO:0000256" key="2">
    <source>
        <dbReference type="PIRSR" id="PIRSR036958-2"/>
    </source>
</evidence>
<protein>
    <recommendedName>
        <fullName evidence="4">Tyrosine specific protein phosphatases domain-containing protein</fullName>
    </recommendedName>
</protein>
<feature type="binding site" evidence="3">
    <location>
        <position position="313"/>
    </location>
    <ligand>
        <name>GTP</name>
        <dbReference type="ChEBI" id="CHEBI:37565"/>
    </ligand>
</feature>
<feature type="binding site" evidence="3">
    <location>
        <begin position="341"/>
        <end position="343"/>
    </location>
    <ligand>
        <name>GTP</name>
        <dbReference type="ChEBI" id="CHEBI:37565"/>
    </ligand>
</feature>
<organism evidence="5">
    <name type="scientific">Notodromas monacha</name>
    <dbReference type="NCBI Taxonomy" id="399045"/>
    <lineage>
        <taxon>Eukaryota</taxon>
        <taxon>Metazoa</taxon>
        <taxon>Ecdysozoa</taxon>
        <taxon>Arthropoda</taxon>
        <taxon>Crustacea</taxon>
        <taxon>Oligostraca</taxon>
        <taxon>Ostracoda</taxon>
        <taxon>Podocopa</taxon>
        <taxon>Podocopida</taxon>
        <taxon>Cypridocopina</taxon>
        <taxon>Cypridoidea</taxon>
        <taxon>Cyprididae</taxon>
        <taxon>Notodromas</taxon>
    </lineage>
</organism>
<dbReference type="PIRSF" id="PIRSF036958">
    <property type="entry name" value="mRNA_capping_HCE"/>
    <property type="match status" value="1"/>
</dbReference>
<dbReference type="GO" id="GO:0140818">
    <property type="term" value="F:mRNA 5'-triphosphate monophosphatase activity"/>
    <property type="evidence" value="ECO:0007669"/>
    <property type="project" value="InterPro"/>
</dbReference>
<dbReference type="EMBL" id="CAJPEX010000530">
    <property type="protein sequence ID" value="CAG0916172.1"/>
    <property type="molecule type" value="Genomic_DNA"/>
</dbReference>
<reference evidence="5" key="1">
    <citation type="submission" date="2020-11" db="EMBL/GenBank/DDBJ databases">
        <authorList>
            <person name="Tran Van P."/>
        </authorList>
    </citation>
    <scope>NUCLEOTIDE SEQUENCE</scope>
</reference>
<dbReference type="Pfam" id="PF00782">
    <property type="entry name" value="DSPc"/>
    <property type="match status" value="1"/>
</dbReference>
<dbReference type="GO" id="GO:0006370">
    <property type="term" value="P:7-methylguanosine mRNA capping"/>
    <property type="evidence" value="ECO:0007669"/>
    <property type="project" value="InterPro"/>
</dbReference>
<dbReference type="InterPro" id="IPR000387">
    <property type="entry name" value="Tyr_Pase_dom"/>
</dbReference>
<dbReference type="Gene3D" id="3.30.1490.430">
    <property type="match status" value="1"/>
</dbReference>
<dbReference type="SUPFAM" id="SSF52799">
    <property type="entry name" value="(Phosphotyrosine protein) phosphatases II"/>
    <property type="match status" value="1"/>
</dbReference>
<dbReference type="InterPro" id="IPR051029">
    <property type="entry name" value="mRNA_Capping_Enz/RNA_Phosphat"/>
</dbReference>
<dbReference type="Gene3D" id="3.90.190.10">
    <property type="entry name" value="Protein tyrosine phosphatase superfamily"/>
    <property type="match status" value="1"/>
</dbReference>
<evidence type="ECO:0000256" key="3">
    <source>
        <dbReference type="PIRSR" id="PIRSR036958-3"/>
    </source>
</evidence>
<dbReference type="InterPro" id="IPR029021">
    <property type="entry name" value="Prot-tyrosine_phosphatase-like"/>
</dbReference>
<dbReference type="PANTHER" id="PTHR10367">
    <property type="entry name" value="MRNA-CAPPING ENZYME"/>
    <property type="match status" value="1"/>
</dbReference>
<gene>
    <name evidence="5" type="ORF">NMOB1V02_LOCUS3799</name>
</gene>
<dbReference type="GO" id="GO:0005524">
    <property type="term" value="F:ATP binding"/>
    <property type="evidence" value="ECO:0007669"/>
    <property type="project" value="InterPro"/>
</dbReference>
<keyword evidence="6" id="KW-1185">Reference proteome</keyword>